<reference evidence="1 2" key="1">
    <citation type="journal article" date="2013" name="Genome Announc.">
        <title>Draft Genome Sequence of Indibacter alkaliphilus Strain LW1T, Isolated from Lonar Lake, a Haloalkaline Lake in the Buldana District of Maharashtra, India.</title>
        <authorList>
            <person name="Singh A."/>
            <person name="Kumar Jangir P."/>
            <person name="Sharma R."/>
            <person name="Singh A."/>
            <person name="Kumar Pinnaka A."/>
            <person name="Shivaji S."/>
        </authorList>
    </citation>
    <scope>NUCLEOTIDE SEQUENCE [LARGE SCALE GENOMIC DNA]</scope>
    <source>
        <strain evidence="2">CCUG 57479 / KCTC 22604 / LW1</strain>
    </source>
</reference>
<keyword evidence="2" id="KW-1185">Reference proteome</keyword>
<dbReference type="AlphaFoldDB" id="S2E9B0"/>
<evidence type="ECO:0000313" key="2">
    <source>
        <dbReference type="Proteomes" id="UP000006073"/>
    </source>
</evidence>
<proteinExistence type="predicted"/>
<dbReference type="EMBL" id="ALWO02000021">
    <property type="protein sequence ID" value="EOZ98893.1"/>
    <property type="molecule type" value="Genomic_DNA"/>
</dbReference>
<sequence>MNTIYIGKLLLKILSEDRGKSIDAHIFFEEEFWPVMFNAPDTKHLMQVHNSAFFQGSYVSEAKELNIEVPLHRKNKFQIQLQEVASGKDKVSGSIGVGFMASEPEKITYGQVTDLPNRFTEEELLCSWFGGALGIGFGGGFDFLSTDPELIRFIFSGWHYYRKLIEETPNLKGRQIETWNGLWLLYGLEQRNNPQKAYDSVSQKIGKALNTTKSVVKLDRPEWSDQLLTLAKSYGGKESLTLHGYSFGSYNKTLGYMLVQLPKVRKFSQLFDHFVAQETEIKSLALQEVFKAHYSMQLAARFGKLGLRALTPKDISKHLGRDAPTISNLQKEFQKDPYQFIIYKSWIIAMLNNEEIHELAEKLAKALLEYKNRGTDKISTHGDKNKNIERLWEKRHPSPFIDRLTDIVDETPQPPEIFKHVSKAVANKMTPDQFQLFQSLLRFEYTYSIRKETNES</sequence>
<organism evidence="1 2">
    <name type="scientific">Indibacter alkaliphilus (strain CCUG 57479 / KCTC 22604 / LW1)</name>
    <dbReference type="NCBI Taxonomy" id="1189612"/>
    <lineage>
        <taxon>Bacteria</taxon>
        <taxon>Pseudomonadati</taxon>
        <taxon>Bacteroidota</taxon>
        <taxon>Cytophagia</taxon>
        <taxon>Cytophagales</taxon>
        <taxon>Cyclobacteriaceae</taxon>
    </lineage>
</organism>
<protein>
    <submittedName>
        <fullName evidence="1">Uncharacterized protein</fullName>
    </submittedName>
</protein>
<dbReference type="eggNOG" id="ENOG502ZAWG">
    <property type="taxonomic scope" value="Bacteria"/>
</dbReference>
<name>S2E9B0_INDAL</name>
<comment type="caution">
    <text evidence="1">The sequence shown here is derived from an EMBL/GenBank/DDBJ whole genome shotgun (WGS) entry which is preliminary data.</text>
</comment>
<dbReference type="Proteomes" id="UP000006073">
    <property type="component" value="Unassembled WGS sequence"/>
</dbReference>
<evidence type="ECO:0000313" key="1">
    <source>
        <dbReference type="EMBL" id="EOZ98893.1"/>
    </source>
</evidence>
<dbReference type="RefSeq" id="WP_009035932.1">
    <property type="nucleotide sequence ID" value="NZ_ALWO02000021.1"/>
</dbReference>
<gene>
    <name evidence="1" type="ORF">A33Q_0876</name>
</gene>
<dbReference type="OrthoDB" id="5422541at2"/>
<dbReference type="STRING" id="1189612.A33Q_0876"/>
<accession>S2E9B0</accession>